<evidence type="ECO:0000313" key="3">
    <source>
        <dbReference type="EMBL" id="MBB4245938.1"/>
    </source>
</evidence>
<evidence type="ECO:0000259" key="2">
    <source>
        <dbReference type="PROSITE" id="PS50887"/>
    </source>
</evidence>
<protein>
    <submittedName>
        <fullName evidence="3">Diguanylate cyclase (GGDEF)-like protein</fullName>
    </submittedName>
</protein>
<proteinExistence type="predicted"/>
<dbReference type="Proteomes" id="UP000587070">
    <property type="component" value="Unassembled WGS sequence"/>
</dbReference>
<organism evidence="3 4">
    <name type="scientific">Rhodocyclus tenuis</name>
    <name type="common">Rhodospirillum tenue</name>
    <dbReference type="NCBI Taxonomy" id="1066"/>
    <lineage>
        <taxon>Bacteria</taxon>
        <taxon>Pseudomonadati</taxon>
        <taxon>Pseudomonadota</taxon>
        <taxon>Betaproteobacteria</taxon>
        <taxon>Rhodocyclales</taxon>
        <taxon>Rhodocyclaceae</taxon>
        <taxon>Rhodocyclus</taxon>
    </lineage>
</organism>
<dbReference type="PANTHER" id="PTHR44757:SF2">
    <property type="entry name" value="BIOFILM ARCHITECTURE MAINTENANCE PROTEIN MBAA"/>
    <property type="match status" value="1"/>
</dbReference>
<dbReference type="SUPFAM" id="SSF55785">
    <property type="entry name" value="PYP-like sensor domain (PAS domain)"/>
    <property type="match status" value="1"/>
</dbReference>
<comment type="caution">
    <text evidence="3">The sequence shown here is derived from an EMBL/GenBank/DDBJ whole genome shotgun (WGS) entry which is preliminary data.</text>
</comment>
<name>A0A840G5B9_RHOTE</name>
<dbReference type="Gene3D" id="3.30.70.270">
    <property type="match status" value="1"/>
</dbReference>
<dbReference type="PROSITE" id="PS50887">
    <property type="entry name" value="GGDEF"/>
    <property type="match status" value="1"/>
</dbReference>
<dbReference type="InterPro" id="IPR035965">
    <property type="entry name" value="PAS-like_dom_sf"/>
</dbReference>
<reference evidence="3 4" key="1">
    <citation type="submission" date="2020-08" db="EMBL/GenBank/DDBJ databases">
        <title>Genome sequencing of Purple Non-Sulfur Bacteria from various extreme environments.</title>
        <authorList>
            <person name="Mayer M."/>
        </authorList>
    </citation>
    <scope>NUCLEOTIDE SEQUENCE [LARGE SCALE GENOMIC DNA]</scope>
    <source>
        <strain evidence="3 4">2761</strain>
    </source>
</reference>
<dbReference type="SUPFAM" id="SSF141868">
    <property type="entry name" value="EAL domain-like"/>
    <property type="match status" value="1"/>
</dbReference>
<dbReference type="InterPro" id="IPR043128">
    <property type="entry name" value="Rev_trsase/Diguanyl_cyclase"/>
</dbReference>
<dbReference type="EMBL" id="JACIGE010000001">
    <property type="protein sequence ID" value="MBB4245938.1"/>
    <property type="molecule type" value="Genomic_DNA"/>
</dbReference>
<feature type="domain" description="EAL" evidence="1">
    <location>
        <begin position="344"/>
        <end position="598"/>
    </location>
</feature>
<dbReference type="InterPro" id="IPR001633">
    <property type="entry name" value="EAL_dom"/>
</dbReference>
<evidence type="ECO:0000259" key="1">
    <source>
        <dbReference type="PROSITE" id="PS50883"/>
    </source>
</evidence>
<dbReference type="SMART" id="SM00052">
    <property type="entry name" value="EAL"/>
    <property type="match status" value="1"/>
</dbReference>
<dbReference type="PROSITE" id="PS50883">
    <property type="entry name" value="EAL"/>
    <property type="match status" value="1"/>
</dbReference>
<dbReference type="SUPFAM" id="SSF55073">
    <property type="entry name" value="Nucleotide cyclase"/>
    <property type="match status" value="1"/>
</dbReference>
<dbReference type="Pfam" id="PF00990">
    <property type="entry name" value="GGDEF"/>
    <property type="match status" value="1"/>
</dbReference>
<dbReference type="InterPro" id="IPR029787">
    <property type="entry name" value="Nucleotide_cyclase"/>
</dbReference>
<feature type="domain" description="GGDEF" evidence="2">
    <location>
        <begin position="202"/>
        <end position="335"/>
    </location>
</feature>
<dbReference type="Gene3D" id="3.20.20.450">
    <property type="entry name" value="EAL domain"/>
    <property type="match status" value="1"/>
</dbReference>
<dbReference type="SMART" id="SM00267">
    <property type="entry name" value="GGDEF"/>
    <property type="match status" value="1"/>
</dbReference>
<evidence type="ECO:0000313" key="4">
    <source>
        <dbReference type="Proteomes" id="UP000587070"/>
    </source>
</evidence>
<dbReference type="SMART" id="SM00091">
    <property type="entry name" value="PAS"/>
    <property type="match status" value="1"/>
</dbReference>
<dbReference type="Pfam" id="PF00563">
    <property type="entry name" value="EAL"/>
    <property type="match status" value="1"/>
</dbReference>
<sequence length="615" mass="67775">MEKLHNRQSHLADADPHSLAKVLALCRAELAVSESRNRVLFTDSPLALIVYDPLSWQVLAVNAACVDLFGYPETKWLAQPLPFAEAGEQGAALRSVAQGLAADPGRLTPPLRLRLAHRDAYVLEADARVRNYDFNGRAAQILILQDSSERRQAEEYLRLMATQHRQQLELSANYDPLTGLPNRSLFAERARQGLFQCQLSASSMAVCYLDLDSFAALNATHGQTVCDHLLINTAECLRSSLRGGDTLIRVGSDEFALLVLGIKSEEEVLLILQDLQQRLAEPFISDSASVTVSVSIGVTIYPQDNADPETLLRHALQAMIQAKHRGSGDSVVFDPESDRRVRAKRESVDSVYAALARREFVLHYQPKVDLKLKRVVGAEALIRWRHPERGLLLPGAFLPAIEDDRVMIALGNWVIGEALEQMQRWHEQGLDLSLSVNITAQHLLAPDFLSGLRQLLLACSGPTTSRLEIEVLESSHIEDAAKVEQIIVACRELGVGFALDDFGTGYSSLAYLRRLSADTLKIDQSFVSRMLDDPSDLAIVSGVIGLAAAFQRRLVAEGVETIAQARRLLRLGCHLVQGYGIARPMPAEAIPAWVASWPDAAWLAIDEDDEPTGRC</sequence>
<accession>A0A840G5B9</accession>
<dbReference type="OrthoDB" id="9813903at2"/>
<dbReference type="CDD" id="cd01949">
    <property type="entry name" value="GGDEF"/>
    <property type="match status" value="1"/>
</dbReference>
<dbReference type="InterPro" id="IPR052155">
    <property type="entry name" value="Biofilm_reg_signaling"/>
</dbReference>
<dbReference type="InterPro" id="IPR035919">
    <property type="entry name" value="EAL_sf"/>
</dbReference>
<dbReference type="PANTHER" id="PTHR44757">
    <property type="entry name" value="DIGUANYLATE CYCLASE DGCP"/>
    <property type="match status" value="1"/>
</dbReference>
<keyword evidence="4" id="KW-1185">Reference proteome</keyword>
<dbReference type="CDD" id="cd01948">
    <property type="entry name" value="EAL"/>
    <property type="match status" value="1"/>
</dbReference>
<dbReference type="AlphaFoldDB" id="A0A840G5B9"/>
<dbReference type="InterPro" id="IPR000014">
    <property type="entry name" value="PAS"/>
</dbReference>
<dbReference type="RefSeq" id="WP_153115057.1">
    <property type="nucleotide sequence ID" value="NZ_JACIGE010000001.1"/>
</dbReference>
<dbReference type="NCBIfam" id="TIGR00254">
    <property type="entry name" value="GGDEF"/>
    <property type="match status" value="1"/>
</dbReference>
<gene>
    <name evidence="3" type="ORF">GGD90_000287</name>
</gene>
<dbReference type="Gene3D" id="3.30.450.20">
    <property type="entry name" value="PAS domain"/>
    <property type="match status" value="1"/>
</dbReference>
<dbReference type="InterPro" id="IPR000160">
    <property type="entry name" value="GGDEF_dom"/>
</dbReference>